<evidence type="ECO:0000256" key="9">
    <source>
        <dbReference type="RuleBase" id="RU361157"/>
    </source>
</evidence>
<comment type="subcellular location">
    <subcellularLocation>
        <location evidence="1">Cell inner membrane</location>
        <topology evidence="1">Multi-pass membrane protein</topology>
    </subcellularLocation>
    <subcellularLocation>
        <location evidence="9">Cell membrane</location>
        <topology evidence="9">Multi-pass membrane protein</topology>
    </subcellularLocation>
</comment>
<reference evidence="11" key="1">
    <citation type="journal article" date="2007" name="Microbiology">
        <title>Comparative analysis of the Corynebacterium glutamicum group and complete genome sequence of strain R.</title>
        <authorList>
            <person name="Yukawa H."/>
            <person name="Omumasaba C.A."/>
            <person name="Nonaka H."/>
            <person name="Kos P."/>
            <person name="Okai N."/>
            <person name="Suzuki N."/>
            <person name="Suda M."/>
            <person name="Tsuge Y."/>
            <person name="Watanabe J."/>
            <person name="Ikeda Y."/>
            <person name="Vertes A.A."/>
            <person name="Inui M."/>
        </authorList>
    </citation>
    <scope>NUCLEOTIDE SEQUENCE</scope>
    <source>
        <strain evidence="11">R</strain>
    </source>
</reference>
<proteinExistence type="inferred from homology"/>
<dbReference type="GO" id="GO:0140359">
    <property type="term" value="F:ABC-type transporter activity"/>
    <property type="evidence" value="ECO:0007669"/>
    <property type="project" value="InterPro"/>
</dbReference>
<feature type="transmembrane region" description="Helical" evidence="9">
    <location>
        <begin position="65"/>
        <end position="86"/>
    </location>
</feature>
<feature type="transmembrane region" description="Helical" evidence="9">
    <location>
        <begin position="265"/>
        <end position="286"/>
    </location>
</feature>
<evidence type="ECO:0000256" key="7">
    <source>
        <dbReference type="ARBA" id="ARBA00022989"/>
    </source>
</evidence>
<dbReference type="PANTHER" id="PTHR30413">
    <property type="entry name" value="INNER MEMBRANE TRANSPORT PERMEASE"/>
    <property type="match status" value="1"/>
</dbReference>
<evidence type="ECO:0000256" key="2">
    <source>
        <dbReference type="ARBA" id="ARBA00007783"/>
    </source>
</evidence>
<keyword evidence="6 9" id="KW-0812">Transmembrane</keyword>
<dbReference type="InterPro" id="IPR047817">
    <property type="entry name" value="ABC2_TM_bact-type"/>
</dbReference>
<dbReference type="EMBL" id="AP009044">
    <property type="protein sequence ID" value="BAQ21080.1"/>
    <property type="molecule type" value="Genomic_DNA"/>
</dbReference>
<dbReference type="AlphaFoldDB" id="A0AB72VF00"/>
<sequence length="294" mass="32857">MDTDQKTGQPKIVTIVVDDSDLAPLDGKPRLGQYCANLWRSRSFIRTHALTKVHKNSRDRYLGNLWVILDPIFQVSIYALIFGLILKVDRGMSNFVGFLVIGVVFFGIFSSGITGGSNLIQNSRSLITSFTFPRIAVVTSGIVKLFLDNLVPCLLAVIIAIAFQWGEPIHWSVIFVIPLYLLAHLFAFGTTAIIARITAFIPDFRSVVTLLSRGLFFLSGVFFEISRFDASPLLQSIVESNPIYQFLKAFRSCIIDGSIPGISSWVFLTVWSVSIATFGFIFFYLAEERYSVVK</sequence>
<evidence type="ECO:0000256" key="1">
    <source>
        <dbReference type="ARBA" id="ARBA00004429"/>
    </source>
</evidence>
<dbReference type="GO" id="GO:0015920">
    <property type="term" value="P:lipopolysaccharide transport"/>
    <property type="evidence" value="ECO:0007669"/>
    <property type="project" value="TreeGrafter"/>
</dbReference>
<feature type="transmembrane region" description="Helical" evidence="9">
    <location>
        <begin position="98"/>
        <end position="120"/>
    </location>
</feature>
<dbReference type="KEGG" id="cgt:cgR_6018"/>
<dbReference type="Pfam" id="PF01061">
    <property type="entry name" value="ABC2_membrane"/>
    <property type="match status" value="1"/>
</dbReference>
<keyword evidence="5" id="KW-0997">Cell inner membrane</keyword>
<evidence type="ECO:0000256" key="8">
    <source>
        <dbReference type="ARBA" id="ARBA00023136"/>
    </source>
</evidence>
<evidence type="ECO:0000256" key="6">
    <source>
        <dbReference type="ARBA" id="ARBA00022692"/>
    </source>
</evidence>
<keyword evidence="4 9" id="KW-1003">Cell membrane</keyword>
<organism evidence="11">
    <name type="scientific">Corynebacterium glutamicum (strain R)</name>
    <dbReference type="NCBI Taxonomy" id="340322"/>
    <lineage>
        <taxon>Bacteria</taxon>
        <taxon>Bacillati</taxon>
        <taxon>Actinomycetota</taxon>
        <taxon>Actinomycetes</taxon>
        <taxon>Mycobacteriales</taxon>
        <taxon>Corynebacteriaceae</taxon>
        <taxon>Corynebacterium</taxon>
    </lineage>
</organism>
<keyword evidence="3 9" id="KW-0813">Transport</keyword>
<evidence type="ECO:0000256" key="3">
    <source>
        <dbReference type="ARBA" id="ARBA00022448"/>
    </source>
</evidence>
<keyword evidence="7 9" id="KW-1133">Transmembrane helix</keyword>
<dbReference type="PROSITE" id="PS51012">
    <property type="entry name" value="ABC_TM2"/>
    <property type="match status" value="1"/>
</dbReference>
<keyword evidence="8 9" id="KW-0472">Membrane</keyword>
<feature type="transmembrane region" description="Helical" evidence="9">
    <location>
        <begin position="169"/>
        <end position="195"/>
    </location>
</feature>
<evidence type="ECO:0000256" key="5">
    <source>
        <dbReference type="ARBA" id="ARBA00022519"/>
    </source>
</evidence>
<name>A0AB72VF00_CORGB</name>
<dbReference type="InterPro" id="IPR013525">
    <property type="entry name" value="ABC2_TM"/>
</dbReference>
<accession>A0AB72VF00</accession>
<comment type="similarity">
    <text evidence="2 9">Belongs to the ABC-2 integral membrane protein family.</text>
</comment>
<evidence type="ECO:0000256" key="4">
    <source>
        <dbReference type="ARBA" id="ARBA00022475"/>
    </source>
</evidence>
<feature type="domain" description="ABC transmembrane type-2" evidence="10">
    <location>
        <begin position="62"/>
        <end position="286"/>
    </location>
</feature>
<feature type="transmembrane region" description="Helical" evidence="9">
    <location>
        <begin position="207"/>
        <end position="225"/>
    </location>
</feature>
<dbReference type="GO" id="GO:0005886">
    <property type="term" value="C:plasma membrane"/>
    <property type="evidence" value="ECO:0007669"/>
    <property type="project" value="UniProtKB-SubCell"/>
</dbReference>
<feature type="transmembrane region" description="Helical" evidence="9">
    <location>
        <begin position="141"/>
        <end position="163"/>
    </location>
</feature>
<evidence type="ECO:0000313" key="11">
    <source>
        <dbReference type="EMBL" id="BAQ21080.1"/>
    </source>
</evidence>
<dbReference type="Proteomes" id="UP000006698">
    <property type="component" value="Chromosome"/>
</dbReference>
<evidence type="ECO:0000259" key="10">
    <source>
        <dbReference type="PROSITE" id="PS51012"/>
    </source>
</evidence>
<dbReference type="PANTHER" id="PTHR30413:SF8">
    <property type="entry name" value="TRANSPORT PERMEASE PROTEIN"/>
    <property type="match status" value="1"/>
</dbReference>
<gene>
    <name evidence="11" type="ordered locus">cgR_6018</name>
</gene>
<protein>
    <recommendedName>
        <fullName evidence="9">Transport permease protein</fullName>
    </recommendedName>
</protein>